<evidence type="ECO:0000256" key="2">
    <source>
        <dbReference type="SAM" id="Phobius"/>
    </source>
</evidence>
<dbReference type="KEGG" id="qsa:O6P43_024396"/>
<dbReference type="EMBL" id="JARAOO010000010">
    <property type="protein sequence ID" value="KAJ7952568.1"/>
    <property type="molecule type" value="Genomic_DNA"/>
</dbReference>
<organism evidence="3 4">
    <name type="scientific">Quillaja saponaria</name>
    <name type="common">Soap bark tree</name>
    <dbReference type="NCBI Taxonomy" id="32244"/>
    <lineage>
        <taxon>Eukaryota</taxon>
        <taxon>Viridiplantae</taxon>
        <taxon>Streptophyta</taxon>
        <taxon>Embryophyta</taxon>
        <taxon>Tracheophyta</taxon>
        <taxon>Spermatophyta</taxon>
        <taxon>Magnoliopsida</taxon>
        <taxon>eudicotyledons</taxon>
        <taxon>Gunneridae</taxon>
        <taxon>Pentapetalae</taxon>
        <taxon>rosids</taxon>
        <taxon>fabids</taxon>
        <taxon>Fabales</taxon>
        <taxon>Quillajaceae</taxon>
        <taxon>Quillaja</taxon>
    </lineage>
</organism>
<keyword evidence="2" id="KW-1133">Transmembrane helix</keyword>
<keyword evidence="2" id="KW-0472">Membrane</keyword>
<feature type="compositionally biased region" description="Low complexity" evidence="1">
    <location>
        <begin position="18"/>
        <end position="27"/>
    </location>
</feature>
<feature type="compositionally biased region" description="Low complexity" evidence="1">
    <location>
        <begin position="1"/>
        <end position="11"/>
    </location>
</feature>
<accession>A0AAD7L7D1</accession>
<proteinExistence type="predicted"/>
<keyword evidence="4" id="KW-1185">Reference proteome</keyword>
<protein>
    <submittedName>
        <fullName evidence="3">Transmembrane protein</fullName>
    </submittedName>
</protein>
<reference evidence="3" key="1">
    <citation type="journal article" date="2023" name="Science">
        <title>Elucidation of the pathway for biosynthesis of saponin adjuvants from the soapbark tree.</title>
        <authorList>
            <person name="Reed J."/>
            <person name="Orme A."/>
            <person name="El-Demerdash A."/>
            <person name="Owen C."/>
            <person name="Martin L.B.B."/>
            <person name="Misra R.C."/>
            <person name="Kikuchi S."/>
            <person name="Rejzek M."/>
            <person name="Martin A.C."/>
            <person name="Harkess A."/>
            <person name="Leebens-Mack J."/>
            <person name="Louveau T."/>
            <person name="Stephenson M.J."/>
            <person name="Osbourn A."/>
        </authorList>
    </citation>
    <scope>NUCLEOTIDE SEQUENCE</scope>
    <source>
        <strain evidence="3">S10</strain>
    </source>
</reference>
<evidence type="ECO:0000313" key="3">
    <source>
        <dbReference type="EMBL" id="KAJ7952568.1"/>
    </source>
</evidence>
<sequence length="87" mass="9652">MHRSSSSSRLSGELLVPSSLNSSQSSSFRPTLEADQQLPTFNPLSHVAQKERFRVRSAENAIHLIPILLLVCAVILWFFSVSESRVG</sequence>
<name>A0AAD7L7D1_QUISA</name>
<dbReference type="PANTHER" id="PTHR34189">
    <property type="entry name" value="TRANSMEMBRANE PROTEIN"/>
    <property type="match status" value="1"/>
</dbReference>
<dbReference type="PANTHER" id="PTHR34189:SF13">
    <property type="entry name" value="TRANSMEMBRANE PROTEIN"/>
    <property type="match status" value="1"/>
</dbReference>
<dbReference type="Proteomes" id="UP001163823">
    <property type="component" value="Chromosome 10"/>
</dbReference>
<dbReference type="AlphaFoldDB" id="A0AAD7L7D1"/>
<keyword evidence="2 3" id="KW-0812">Transmembrane</keyword>
<evidence type="ECO:0000313" key="4">
    <source>
        <dbReference type="Proteomes" id="UP001163823"/>
    </source>
</evidence>
<feature type="region of interest" description="Disordered" evidence="1">
    <location>
        <begin position="1"/>
        <end position="32"/>
    </location>
</feature>
<evidence type="ECO:0000256" key="1">
    <source>
        <dbReference type="SAM" id="MobiDB-lite"/>
    </source>
</evidence>
<comment type="caution">
    <text evidence="3">The sequence shown here is derived from an EMBL/GenBank/DDBJ whole genome shotgun (WGS) entry which is preliminary data.</text>
</comment>
<feature type="transmembrane region" description="Helical" evidence="2">
    <location>
        <begin position="60"/>
        <end position="79"/>
    </location>
</feature>
<gene>
    <name evidence="3" type="ORF">O6P43_024396</name>
</gene>